<dbReference type="RefSeq" id="WP_008088560.1">
    <property type="nucleotide sequence ID" value="NZ_AEUX02000005.1"/>
</dbReference>
<name>G5K1H9_9STRE</name>
<protein>
    <submittedName>
        <fullName evidence="1">Uncharacterized protein</fullName>
    </submittedName>
</protein>
<gene>
    <name evidence="1" type="ORF">STRIC_2237</name>
</gene>
<dbReference type="EMBL" id="AEUX02000005">
    <property type="protein sequence ID" value="EHI70267.1"/>
    <property type="molecule type" value="Genomic_DNA"/>
</dbReference>
<evidence type="ECO:0000313" key="2">
    <source>
        <dbReference type="Proteomes" id="UP000003330"/>
    </source>
</evidence>
<organism evidence="1 2">
    <name type="scientific">Streptococcus ictaluri 707-05</name>
    <dbReference type="NCBI Taxonomy" id="764299"/>
    <lineage>
        <taxon>Bacteria</taxon>
        <taxon>Bacillati</taxon>
        <taxon>Bacillota</taxon>
        <taxon>Bacilli</taxon>
        <taxon>Lactobacillales</taxon>
        <taxon>Streptococcaceae</taxon>
        <taxon>Streptococcus</taxon>
    </lineage>
</organism>
<keyword evidence="2" id="KW-1185">Reference proteome</keyword>
<dbReference type="Proteomes" id="UP000003330">
    <property type="component" value="Unassembled WGS sequence"/>
</dbReference>
<comment type="caution">
    <text evidence="1">The sequence shown here is derived from an EMBL/GenBank/DDBJ whole genome shotgun (WGS) entry which is preliminary data.</text>
</comment>
<reference evidence="1 2" key="1">
    <citation type="journal article" date="2014" name="Int. J. Syst. Evol. Microbiol.">
        <title>Phylogenomics and the dynamic genome evolution of the genus Streptococcus.</title>
        <authorList>
            <consortium name="The Broad Institute Genome Sequencing Platform"/>
            <person name="Richards V.P."/>
            <person name="Palmer S.R."/>
            <person name="Pavinski Bitar P.D."/>
            <person name="Qin X."/>
            <person name="Weinstock G.M."/>
            <person name="Highlander S.K."/>
            <person name="Town C.D."/>
            <person name="Burne R.A."/>
            <person name="Stanhope M.J."/>
        </authorList>
    </citation>
    <scope>NUCLEOTIDE SEQUENCE [LARGE SCALE GENOMIC DNA]</scope>
    <source>
        <strain evidence="1 2">707-05</strain>
    </source>
</reference>
<proteinExistence type="predicted"/>
<accession>G5K1H9</accession>
<evidence type="ECO:0000313" key="1">
    <source>
        <dbReference type="EMBL" id="EHI70267.1"/>
    </source>
</evidence>
<dbReference type="AlphaFoldDB" id="G5K1H9"/>
<sequence length="193" mass="21994">MFSLKKKTTAVVLASGLALSLGVATDLLLGQSHQVQADTHQLEEDNPLNISYNQYKTVEKWYTYQDSLIPLTFTNKGDKTLTITKTEFADSLEDWDSFFFGLSEEIEGKTIAPGQTLKVNVYPKFALIPSLYNFNLKIDYRVEGRDWGNDYTLHGQFDVKEAKDEKEAYKRWKAYKDRAAAKKVEQATDVTSQ</sequence>